<dbReference type="EMBL" id="JACCCV010000001">
    <property type="protein sequence ID" value="NYF50156.1"/>
    <property type="molecule type" value="Genomic_DNA"/>
</dbReference>
<keyword evidence="1" id="KW-0812">Transmembrane</keyword>
<reference evidence="2 3" key="1">
    <citation type="submission" date="2020-07" db="EMBL/GenBank/DDBJ databases">
        <title>Genomic Encyclopedia of Type Strains, Phase IV (KMG-V): Genome sequencing to study the core and pangenomes of soil and plant-associated prokaryotes.</title>
        <authorList>
            <person name="Whitman W."/>
        </authorList>
    </citation>
    <scope>NUCLEOTIDE SEQUENCE [LARGE SCALE GENOMIC DNA]</scope>
    <source>
        <strain evidence="2 3">M8UP30</strain>
    </source>
</reference>
<comment type="caution">
    <text evidence="2">The sequence shown here is derived from an EMBL/GenBank/DDBJ whole genome shotgun (WGS) entry which is preliminary data.</text>
</comment>
<feature type="transmembrane region" description="Helical" evidence="1">
    <location>
        <begin position="106"/>
        <end position="122"/>
    </location>
</feature>
<name>A0A7Y9T1L4_9BACT</name>
<evidence type="ECO:0000313" key="2">
    <source>
        <dbReference type="EMBL" id="NYF50156.1"/>
    </source>
</evidence>
<sequence>MLTIGQAVLEGAGSLIALGGLYDVVVPRLPANLAVVCAGDPRSSKLVRELLRALGGALVGIGVSVVVLASRLGAADRALLKLLIFLLVLPSEGANAFGMFRVGSPYYVPLALIVITLAGLAIC</sequence>
<accession>A0A7Y9T1L4</accession>
<dbReference type="Proteomes" id="UP000534186">
    <property type="component" value="Unassembled WGS sequence"/>
</dbReference>
<proteinExistence type="predicted"/>
<dbReference type="AlphaFoldDB" id="A0A7Y9T1L4"/>
<feature type="transmembrane region" description="Helical" evidence="1">
    <location>
        <begin position="82"/>
        <end position="100"/>
    </location>
</feature>
<feature type="transmembrane region" description="Helical" evidence="1">
    <location>
        <begin position="50"/>
        <end position="70"/>
    </location>
</feature>
<gene>
    <name evidence="2" type="ORF">HDF12_000521</name>
</gene>
<protein>
    <submittedName>
        <fullName evidence="2">Uncharacterized protein</fullName>
    </submittedName>
</protein>
<organism evidence="2 3">
    <name type="scientific">Tunturiibacter lichenicola</name>
    <dbReference type="NCBI Taxonomy" id="2051959"/>
    <lineage>
        <taxon>Bacteria</taxon>
        <taxon>Pseudomonadati</taxon>
        <taxon>Acidobacteriota</taxon>
        <taxon>Terriglobia</taxon>
        <taxon>Terriglobales</taxon>
        <taxon>Acidobacteriaceae</taxon>
        <taxon>Tunturiibacter</taxon>
    </lineage>
</organism>
<evidence type="ECO:0000256" key="1">
    <source>
        <dbReference type="SAM" id="Phobius"/>
    </source>
</evidence>
<keyword evidence="1" id="KW-1133">Transmembrane helix</keyword>
<keyword evidence="1" id="KW-0472">Membrane</keyword>
<evidence type="ECO:0000313" key="3">
    <source>
        <dbReference type="Proteomes" id="UP000534186"/>
    </source>
</evidence>